<sequence length="44" mass="5109">MFFPQPRPLLVWGWMDVFVQTIGGQRERGRAEGEESCEAKRLVT</sequence>
<evidence type="ECO:0000313" key="2">
    <source>
        <dbReference type="Proteomes" id="UP000518266"/>
    </source>
</evidence>
<proteinExistence type="predicted"/>
<gene>
    <name evidence="1" type="ORF">F7725_016037</name>
</gene>
<evidence type="ECO:0000313" key="1">
    <source>
        <dbReference type="EMBL" id="KAF3843989.1"/>
    </source>
</evidence>
<organism evidence="1 2">
    <name type="scientific">Dissostichus mawsoni</name>
    <name type="common">Antarctic cod</name>
    <dbReference type="NCBI Taxonomy" id="36200"/>
    <lineage>
        <taxon>Eukaryota</taxon>
        <taxon>Metazoa</taxon>
        <taxon>Chordata</taxon>
        <taxon>Craniata</taxon>
        <taxon>Vertebrata</taxon>
        <taxon>Euteleostomi</taxon>
        <taxon>Actinopterygii</taxon>
        <taxon>Neopterygii</taxon>
        <taxon>Teleostei</taxon>
        <taxon>Neoteleostei</taxon>
        <taxon>Acanthomorphata</taxon>
        <taxon>Eupercaria</taxon>
        <taxon>Perciformes</taxon>
        <taxon>Notothenioidei</taxon>
        <taxon>Nototheniidae</taxon>
        <taxon>Dissostichus</taxon>
    </lineage>
</organism>
<accession>A0A7J5Y5C6</accession>
<protein>
    <submittedName>
        <fullName evidence="1">Uncharacterized protein</fullName>
    </submittedName>
</protein>
<dbReference type="EMBL" id="JAAKFY010000017">
    <property type="protein sequence ID" value="KAF3843989.1"/>
    <property type="molecule type" value="Genomic_DNA"/>
</dbReference>
<reference evidence="1 2" key="1">
    <citation type="submission" date="2020-03" db="EMBL/GenBank/DDBJ databases">
        <title>Dissostichus mawsoni Genome sequencing and assembly.</title>
        <authorList>
            <person name="Park H."/>
        </authorList>
    </citation>
    <scope>NUCLEOTIDE SEQUENCE [LARGE SCALE GENOMIC DNA]</scope>
    <source>
        <strain evidence="1">DM0001</strain>
        <tissue evidence="1">Muscle</tissue>
    </source>
</reference>
<dbReference type="Proteomes" id="UP000518266">
    <property type="component" value="Unassembled WGS sequence"/>
</dbReference>
<keyword evidence="2" id="KW-1185">Reference proteome</keyword>
<comment type="caution">
    <text evidence="1">The sequence shown here is derived from an EMBL/GenBank/DDBJ whole genome shotgun (WGS) entry which is preliminary data.</text>
</comment>
<dbReference type="AlphaFoldDB" id="A0A7J5Y5C6"/>
<name>A0A7J5Y5C6_DISMA</name>